<evidence type="ECO:0000313" key="1">
    <source>
        <dbReference type="EMBL" id="DAE29759.1"/>
    </source>
</evidence>
<organism evidence="1">
    <name type="scientific">virus sp. ctyMK1</name>
    <dbReference type="NCBI Taxonomy" id="2828002"/>
    <lineage>
        <taxon>Viruses</taxon>
    </lineage>
</organism>
<dbReference type="EMBL" id="BK059098">
    <property type="protein sequence ID" value="DAE29759.1"/>
    <property type="molecule type" value="Genomic_DNA"/>
</dbReference>
<sequence length="110" mass="12855">MSGLTMINEMNDLNLRLNEAIRLMAKYGKEYAKTEHDYKLELKKQALIRRESGMPVTLIDKVVYGDCAEQRFKRDTADVMYKTAQENINSIKLQIRILDNQISREWGRGD</sequence>
<accession>A0A8S5REH0</accession>
<proteinExistence type="predicted"/>
<protein>
    <submittedName>
        <fullName evidence="1">Uncharacterized protein</fullName>
    </submittedName>
</protein>
<reference evidence="1" key="1">
    <citation type="journal article" date="2021" name="Proc. Natl. Acad. Sci. U.S.A.">
        <title>A Catalog of Tens of Thousands of Viruses from Human Metagenomes Reveals Hidden Associations with Chronic Diseases.</title>
        <authorList>
            <person name="Tisza M.J."/>
            <person name="Buck C.B."/>
        </authorList>
    </citation>
    <scope>NUCLEOTIDE SEQUENCE</scope>
    <source>
        <strain evidence="1">CtyMK1</strain>
    </source>
</reference>
<name>A0A8S5REH0_9VIRU</name>